<dbReference type="Gene3D" id="2.30.40.10">
    <property type="entry name" value="Urease, subunit C, domain 1"/>
    <property type="match status" value="1"/>
</dbReference>
<evidence type="ECO:0000313" key="4">
    <source>
        <dbReference type="Proteomes" id="UP000609879"/>
    </source>
</evidence>
<dbReference type="PANTHER" id="PTHR11113:SF14">
    <property type="entry name" value="N-ACETYLGLUCOSAMINE-6-PHOSPHATE DEACETYLASE"/>
    <property type="match status" value="1"/>
</dbReference>
<dbReference type="Proteomes" id="UP000609879">
    <property type="component" value="Unassembled WGS sequence"/>
</dbReference>
<dbReference type="InterPro" id="IPR032466">
    <property type="entry name" value="Metal_Hydrolase"/>
</dbReference>
<keyword evidence="4" id="KW-1185">Reference proteome</keyword>
<comment type="caution">
    <text evidence="3">The sequence shown here is derived from an EMBL/GenBank/DDBJ whole genome shotgun (WGS) entry which is preliminary data.</text>
</comment>
<evidence type="ECO:0008006" key="5">
    <source>
        <dbReference type="Google" id="ProtNLM"/>
    </source>
</evidence>
<name>A0ABQ3YLT8_9ACTN</name>
<accession>A0ABQ3YLT8</accession>
<evidence type="ECO:0000256" key="1">
    <source>
        <dbReference type="ARBA" id="ARBA00010716"/>
    </source>
</evidence>
<keyword evidence="2" id="KW-0378">Hydrolase</keyword>
<protein>
    <recommendedName>
        <fullName evidence="5">N-acetylglucosamine-6-phosphate deacetylase</fullName>
    </recommendedName>
</protein>
<dbReference type="PANTHER" id="PTHR11113">
    <property type="entry name" value="N-ACETYLGLUCOSAMINE-6-PHOSPHATE DEACETYLASE"/>
    <property type="match status" value="1"/>
</dbReference>
<gene>
    <name evidence="3" type="ORF">Ade02nite_95310</name>
</gene>
<dbReference type="Gene3D" id="3.20.20.140">
    <property type="entry name" value="Metal-dependent hydrolases"/>
    <property type="match status" value="1"/>
</dbReference>
<reference evidence="3 4" key="1">
    <citation type="submission" date="2021-01" db="EMBL/GenBank/DDBJ databases">
        <title>Whole genome shotgun sequence of Actinoplanes deccanensis NBRC 13994.</title>
        <authorList>
            <person name="Komaki H."/>
            <person name="Tamura T."/>
        </authorList>
    </citation>
    <scope>NUCLEOTIDE SEQUENCE [LARGE SCALE GENOMIC DNA]</scope>
    <source>
        <strain evidence="3 4">NBRC 13994</strain>
    </source>
</reference>
<organism evidence="3 4">
    <name type="scientific">Paractinoplanes deccanensis</name>
    <dbReference type="NCBI Taxonomy" id="113561"/>
    <lineage>
        <taxon>Bacteria</taxon>
        <taxon>Bacillati</taxon>
        <taxon>Actinomycetota</taxon>
        <taxon>Actinomycetes</taxon>
        <taxon>Micromonosporales</taxon>
        <taxon>Micromonosporaceae</taxon>
        <taxon>Paractinoplanes</taxon>
    </lineage>
</organism>
<sequence>MEAADQLARAGVIPAVGHTEATVEQTREAFGRGARILPHAFNAMPQLPSREPGPLAAAIEDGHLVMELLVDDQHVHRSLVRLLFHVAAGRIALITDAVAATGCGDGAYRLGSLEVQVKDGRSRLRDEPDTLAGSTIFLRDALRLLQQYGVDESAAVAAAALVPARVIGSAAPIGLLGESYAADVVIWGEDWAPWWVFADGKPLVQPSTQTGGNS</sequence>
<proteinExistence type="inferred from homology"/>
<evidence type="ECO:0000313" key="3">
    <source>
        <dbReference type="EMBL" id="GID80890.1"/>
    </source>
</evidence>
<comment type="similarity">
    <text evidence="1">Belongs to the metallo-dependent hydrolases superfamily. NagA family.</text>
</comment>
<dbReference type="EMBL" id="BOMI01000210">
    <property type="protein sequence ID" value="GID80890.1"/>
    <property type="molecule type" value="Genomic_DNA"/>
</dbReference>
<dbReference type="InterPro" id="IPR011059">
    <property type="entry name" value="Metal-dep_hydrolase_composite"/>
</dbReference>
<dbReference type="SUPFAM" id="SSF51556">
    <property type="entry name" value="Metallo-dependent hydrolases"/>
    <property type="match status" value="1"/>
</dbReference>
<evidence type="ECO:0000256" key="2">
    <source>
        <dbReference type="ARBA" id="ARBA00022801"/>
    </source>
</evidence>